<evidence type="ECO:0000256" key="2">
    <source>
        <dbReference type="ARBA" id="ARBA00023186"/>
    </source>
</evidence>
<dbReference type="GO" id="GO:0005737">
    <property type="term" value="C:cytoplasm"/>
    <property type="evidence" value="ECO:0007669"/>
    <property type="project" value="TreeGrafter"/>
</dbReference>
<dbReference type="InterPro" id="IPR011599">
    <property type="entry name" value="PFD_alpha_archaea"/>
</dbReference>
<dbReference type="RefSeq" id="XP_013767949.1">
    <property type="nucleotide sequence ID" value="XM_013912495.1"/>
</dbReference>
<dbReference type="FunFam" id="1.10.287.370:FF:000004">
    <property type="entry name" value="Probable prefoldin subunit 5"/>
    <property type="match status" value="1"/>
</dbReference>
<gene>
    <name evidence="6" type="primary">pfdn5</name>
</gene>
<comment type="similarity">
    <text evidence="1">Belongs to the prefoldin subunit alpha family.</text>
</comment>
<dbReference type="NCBIfam" id="TIGR00293">
    <property type="entry name" value="prefoldin subunit alpha"/>
    <property type="match status" value="1"/>
</dbReference>
<protein>
    <recommendedName>
        <fullName evidence="4">Prefoldin subunit 5</fullName>
    </recommendedName>
</protein>
<evidence type="ECO:0000256" key="3">
    <source>
        <dbReference type="ARBA" id="ARBA00057914"/>
    </source>
</evidence>
<dbReference type="GO" id="GO:0006457">
    <property type="term" value="P:protein folding"/>
    <property type="evidence" value="ECO:0007669"/>
    <property type="project" value="InterPro"/>
</dbReference>
<dbReference type="CTD" id="5204"/>
<evidence type="ECO:0000313" key="6">
    <source>
        <dbReference type="RefSeq" id="XP_013767949.1"/>
    </source>
</evidence>
<dbReference type="GO" id="GO:0051082">
    <property type="term" value="F:unfolded protein binding"/>
    <property type="evidence" value="ECO:0007669"/>
    <property type="project" value="InterPro"/>
</dbReference>
<comment type="function">
    <text evidence="3">Binds specifically to cytosolic chaperonin (c-CPN) and transfers target proteins to it. Binds to nascent polypeptide chain and promotes folding in an environment in which there are many competing pathways for nonnative proteins. Represses the transcriptional activity of MYC.</text>
</comment>
<dbReference type="InterPro" id="IPR004127">
    <property type="entry name" value="Prefoldin_subunit_alpha"/>
</dbReference>
<dbReference type="Proteomes" id="UP000695023">
    <property type="component" value="Unplaced"/>
</dbReference>
<dbReference type="AlphaFoldDB" id="A0A9Y6JDH1"/>
<reference evidence="6" key="1">
    <citation type="submission" date="2025-08" db="UniProtKB">
        <authorList>
            <consortium name="RefSeq"/>
        </authorList>
    </citation>
    <scope>IDENTIFICATION</scope>
</reference>
<name>A0A9Y6JDH1_9CICH</name>
<evidence type="ECO:0000256" key="4">
    <source>
        <dbReference type="ARBA" id="ARBA00067452"/>
    </source>
</evidence>
<keyword evidence="5" id="KW-1185">Reference proteome</keyword>
<dbReference type="InterPro" id="IPR009053">
    <property type="entry name" value="Prefoldin"/>
</dbReference>
<keyword evidence="2" id="KW-0143">Chaperone</keyword>
<accession>A0A9Y6JDH1</accession>
<dbReference type="GO" id="GO:1990115">
    <property type="term" value="P:RNA polymerase III assembly"/>
    <property type="evidence" value="ECO:0007669"/>
    <property type="project" value="TreeGrafter"/>
</dbReference>
<evidence type="ECO:0000313" key="5">
    <source>
        <dbReference type="Proteomes" id="UP000695023"/>
    </source>
</evidence>
<evidence type="ECO:0000256" key="1">
    <source>
        <dbReference type="ARBA" id="ARBA00010048"/>
    </source>
</evidence>
<dbReference type="GO" id="GO:1990113">
    <property type="term" value="P:RNA polymerase I assembly"/>
    <property type="evidence" value="ECO:0007669"/>
    <property type="project" value="TreeGrafter"/>
</dbReference>
<organism evidence="5 6">
    <name type="scientific">Pundamilia nyererei</name>
    <dbReference type="NCBI Taxonomy" id="303518"/>
    <lineage>
        <taxon>Eukaryota</taxon>
        <taxon>Metazoa</taxon>
        <taxon>Chordata</taxon>
        <taxon>Craniata</taxon>
        <taxon>Vertebrata</taxon>
        <taxon>Euteleostomi</taxon>
        <taxon>Actinopterygii</taxon>
        <taxon>Neopterygii</taxon>
        <taxon>Teleostei</taxon>
        <taxon>Neoteleostei</taxon>
        <taxon>Acanthomorphata</taxon>
        <taxon>Ovalentaria</taxon>
        <taxon>Cichlomorphae</taxon>
        <taxon>Cichliformes</taxon>
        <taxon>Cichlidae</taxon>
        <taxon>African cichlids</taxon>
        <taxon>Pseudocrenilabrinae</taxon>
        <taxon>Haplochromini</taxon>
        <taxon>Pundamilia</taxon>
    </lineage>
</organism>
<dbReference type="PANTHER" id="PTHR12674:SF2">
    <property type="entry name" value="PREFOLDIN SUBUNIT 5"/>
    <property type="match status" value="1"/>
</dbReference>
<dbReference type="GO" id="GO:1990114">
    <property type="term" value="P:RNA polymerase II core complex assembly"/>
    <property type="evidence" value="ECO:0007669"/>
    <property type="project" value="TreeGrafter"/>
</dbReference>
<dbReference type="PANTHER" id="PTHR12674">
    <property type="entry name" value="PREFOLDIN SUBUNIT 5"/>
    <property type="match status" value="1"/>
</dbReference>
<dbReference type="Gene3D" id="1.10.287.370">
    <property type="match status" value="1"/>
</dbReference>
<dbReference type="CDD" id="cd23157">
    <property type="entry name" value="Prefoldin_5"/>
    <property type="match status" value="1"/>
</dbReference>
<dbReference type="SUPFAM" id="SSF46579">
    <property type="entry name" value="Prefoldin"/>
    <property type="match status" value="1"/>
</dbReference>
<dbReference type="Pfam" id="PF02996">
    <property type="entry name" value="Prefoldin"/>
    <property type="match status" value="1"/>
</dbReference>
<sequence length="548" mass="61530">MKCLKVDEYIKRTASVRETELLFHELENYVKGKPGLQGRTLCDRIIRACNHQLGVGGLDLEHIGQLVKLMELSLHGYDIFAALVPQSNPLYMEKIVFHIVKKLSSIEVHTLCSHIAGLLYSRLSKAQQDEEDYCVLVRSCFSVLWNGLSAAKDKKILNPQDRLRCQMQALSFLLLLDTENATPSLPKAVVYIEDIITEFESSCGVMTKEDTSLLLQEMNTLFNTCWTGDQDSDRDGSKQRAASRFYVLSEMVLIILKVLCKAGHHRLASSFLSEIERKASEFLSCQCTAVVLAKWGVMIHSTVKAGDDARQALTECARAVRSVSGNLGDREGHAFLEGCSFVVWAVDSGYDKGLSGPVLLALFSFFEEHQECVMRILNKNLSCQAECSRLQKSLCFSIYKGFEFAYESMLASEFLQEVEFLTSSIGQLKVVQTKYVEAKDSLNVLNKNNKGKELLVPLTSSMYVPGTLNDVEHVLVDVGTGYYVEKNVEDSKAFFKRKIDFLTKQIEKIQPALQEKHAMKQAVIEVMNMKIQQLQQSQQASQMGTTKA</sequence>
<proteinExistence type="inferred from homology"/>
<dbReference type="GO" id="GO:0016272">
    <property type="term" value="C:prefoldin complex"/>
    <property type="evidence" value="ECO:0007669"/>
    <property type="project" value="InterPro"/>
</dbReference>